<evidence type="ECO:0000313" key="4">
    <source>
        <dbReference type="Proteomes" id="UP001357485"/>
    </source>
</evidence>
<proteinExistence type="predicted"/>
<name>A0ABR0M2C0_9PEZI</name>
<feature type="compositionally biased region" description="Polar residues" evidence="2">
    <location>
        <begin position="220"/>
        <end position="231"/>
    </location>
</feature>
<evidence type="ECO:0000256" key="1">
    <source>
        <dbReference type="SAM" id="Coils"/>
    </source>
</evidence>
<comment type="caution">
    <text evidence="3">The sequence shown here is derived from an EMBL/GenBank/DDBJ whole genome shotgun (WGS) entry which is preliminary data.</text>
</comment>
<feature type="region of interest" description="Disordered" evidence="2">
    <location>
        <begin position="218"/>
        <end position="274"/>
    </location>
</feature>
<protein>
    <submittedName>
        <fullName evidence="3">Uncharacterized protein</fullName>
    </submittedName>
</protein>
<keyword evidence="4" id="KW-1185">Reference proteome</keyword>
<evidence type="ECO:0000313" key="3">
    <source>
        <dbReference type="EMBL" id="KAK5257567.1"/>
    </source>
</evidence>
<dbReference type="Proteomes" id="UP001357485">
    <property type="component" value="Unassembled WGS sequence"/>
</dbReference>
<accession>A0ABR0M2C0</accession>
<evidence type="ECO:0000256" key="2">
    <source>
        <dbReference type="SAM" id="MobiDB-lite"/>
    </source>
</evidence>
<keyword evidence="1" id="KW-0175">Coiled coil</keyword>
<gene>
    <name evidence="3" type="ORF">LTR16_000252</name>
</gene>
<organism evidence="3 4">
    <name type="scientific">Cryomyces antarcticus</name>
    <dbReference type="NCBI Taxonomy" id="329879"/>
    <lineage>
        <taxon>Eukaryota</taxon>
        <taxon>Fungi</taxon>
        <taxon>Dikarya</taxon>
        <taxon>Ascomycota</taxon>
        <taxon>Pezizomycotina</taxon>
        <taxon>Dothideomycetes</taxon>
        <taxon>Dothideomycetes incertae sedis</taxon>
        <taxon>Cryomyces</taxon>
    </lineage>
</organism>
<reference evidence="3 4" key="1">
    <citation type="submission" date="2023-08" db="EMBL/GenBank/DDBJ databases">
        <title>Black Yeasts Isolated from many extreme environments.</title>
        <authorList>
            <person name="Coleine C."/>
            <person name="Stajich J.E."/>
            <person name="Selbmann L."/>
        </authorList>
    </citation>
    <scope>NUCLEOTIDE SEQUENCE [LARGE SCALE GENOMIC DNA]</scope>
    <source>
        <strain evidence="3 4">CCFEE 536</strain>
    </source>
</reference>
<feature type="coiled-coil region" evidence="1">
    <location>
        <begin position="140"/>
        <end position="200"/>
    </location>
</feature>
<sequence>MSLCAKKPARIGHDLEACTTVLSPSVTVFLFGTVGIDDTNRVSAGNCCVVDKLGRVSDNEGTTRETQLKYPPEFWGCIVKQGSRVIRHTNDRASAISLIELSLPKQKITLDLQQQIVDEKKTLDQTSAGQELEVIIIQQREMFAKELQEVREQMQEALKLKDGEVARALYEMQNEKAEHLERLEKDRQELRISMEKLFEERFAKLVTTLQAPKEIKIATQAGTTKPQNLEQAQLKKPEKSKNPQAAAQAGLKESGHTAPKGENGKDGNVVARNT</sequence>
<dbReference type="EMBL" id="JAVRRA010008211">
    <property type="protein sequence ID" value="KAK5257567.1"/>
    <property type="molecule type" value="Genomic_DNA"/>
</dbReference>